<dbReference type="CDD" id="cd05827">
    <property type="entry name" value="Sortase_C"/>
    <property type="match status" value="1"/>
</dbReference>
<reference evidence="3 4" key="1">
    <citation type="submission" date="2023-01" db="EMBL/GenBank/DDBJ databases">
        <title>Characterization of estradiol degrading bacteria Microbacterium sp. MZT7 and reveal degrading genes through genome analysis.</title>
        <authorList>
            <person name="Hao P."/>
            <person name="Gao Y."/>
        </authorList>
    </citation>
    <scope>NUCLEOTIDE SEQUENCE [LARGE SCALE GENOMIC DNA]</scope>
    <source>
        <strain evidence="3 4">MZT7</strain>
    </source>
</reference>
<evidence type="ECO:0000256" key="1">
    <source>
        <dbReference type="ARBA" id="ARBA00022801"/>
    </source>
</evidence>
<dbReference type="NCBIfam" id="TIGR01076">
    <property type="entry name" value="sortase_fam"/>
    <property type="match status" value="1"/>
</dbReference>
<gene>
    <name evidence="3" type="ORF">K8F61_08795</name>
</gene>
<accession>A0ABY3RWJ6</accession>
<dbReference type="Proteomes" id="UP001199642">
    <property type="component" value="Chromosome"/>
</dbReference>
<dbReference type="Pfam" id="PF04203">
    <property type="entry name" value="Sortase"/>
    <property type="match status" value="1"/>
</dbReference>
<proteinExistence type="predicted"/>
<keyword evidence="2" id="KW-0472">Membrane</keyword>
<organism evidence="3 4">
    <name type="scientific">Microbacterium resistens</name>
    <dbReference type="NCBI Taxonomy" id="156977"/>
    <lineage>
        <taxon>Bacteria</taxon>
        <taxon>Bacillati</taxon>
        <taxon>Actinomycetota</taxon>
        <taxon>Actinomycetes</taxon>
        <taxon>Micrococcales</taxon>
        <taxon>Microbacteriaceae</taxon>
        <taxon>Microbacterium</taxon>
    </lineage>
</organism>
<dbReference type="SUPFAM" id="SSF63817">
    <property type="entry name" value="Sortase"/>
    <property type="match status" value="1"/>
</dbReference>
<feature type="transmembrane region" description="Helical" evidence="2">
    <location>
        <begin position="264"/>
        <end position="282"/>
    </location>
</feature>
<evidence type="ECO:0000256" key="2">
    <source>
        <dbReference type="SAM" id="Phobius"/>
    </source>
</evidence>
<keyword evidence="2" id="KW-1133">Transmembrane helix</keyword>
<keyword evidence="2" id="KW-0812">Transmembrane</keyword>
<sequence>MPTARARRFSAINLLILLGGLAATGLLLYPTAADWFSGLQHAHANAQYTEHLAAAPDESRASLLADADAYNAALPTGRVRDPYSTASTAPGLDPAEYFRQLDVGAAGVVARVRYERLGVDLPVSLGTDQDVLRKGVGHLFGSSLPVGGAGTHSVLTAHSGAPYAALFDPIHAARVGDIITVDVAGRHLQYRVTGTQTVRPDDTRSLRVEDGQDLLTLLTCTPIGVGSHRLLVHAERIVAAEPTRTSSGTVPAGSEPRPWETLIGAWWIPAFLAAGAILWALVPPLLRRRPRTGDGPASAAGR</sequence>
<dbReference type="EMBL" id="CP082781">
    <property type="protein sequence ID" value="UGS28236.1"/>
    <property type="molecule type" value="Genomic_DNA"/>
</dbReference>
<dbReference type="RefSeq" id="WP_231821377.1">
    <property type="nucleotide sequence ID" value="NZ_CP082781.1"/>
</dbReference>
<keyword evidence="1" id="KW-0378">Hydrolase</keyword>
<dbReference type="InterPro" id="IPR005754">
    <property type="entry name" value="Sortase"/>
</dbReference>
<evidence type="ECO:0000313" key="3">
    <source>
        <dbReference type="EMBL" id="UGS28236.1"/>
    </source>
</evidence>
<protein>
    <submittedName>
        <fullName evidence="3">Class C sortase</fullName>
    </submittedName>
</protein>
<name>A0ABY3RWJ6_9MICO</name>
<dbReference type="NCBIfam" id="NF033745">
    <property type="entry name" value="class_C_sortase"/>
    <property type="match status" value="1"/>
</dbReference>
<dbReference type="InterPro" id="IPR042002">
    <property type="entry name" value="Sortase_C"/>
</dbReference>
<dbReference type="Gene3D" id="2.40.260.10">
    <property type="entry name" value="Sortase"/>
    <property type="match status" value="1"/>
</dbReference>
<keyword evidence="4" id="KW-1185">Reference proteome</keyword>
<evidence type="ECO:0000313" key="4">
    <source>
        <dbReference type="Proteomes" id="UP001199642"/>
    </source>
</evidence>
<dbReference type="InterPro" id="IPR023365">
    <property type="entry name" value="Sortase_dom-sf"/>
</dbReference>